<dbReference type="Gene3D" id="3.40.710.10">
    <property type="entry name" value="DD-peptidase/beta-lactamase superfamily"/>
    <property type="match status" value="2"/>
</dbReference>
<feature type="signal peptide" evidence="4">
    <location>
        <begin position="1"/>
        <end position="23"/>
    </location>
</feature>
<evidence type="ECO:0000256" key="1">
    <source>
        <dbReference type="ARBA" id="ARBA00006096"/>
    </source>
</evidence>
<dbReference type="GO" id="GO:0006508">
    <property type="term" value="P:proteolysis"/>
    <property type="evidence" value="ECO:0007669"/>
    <property type="project" value="InterPro"/>
</dbReference>
<dbReference type="InterPro" id="IPR000667">
    <property type="entry name" value="Peptidase_S13"/>
</dbReference>
<evidence type="ECO:0000313" key="6">
    <source>
        <dbReference type="Proteomes" id="UP001054925"/>
    </source>
</evidence>
<dbReference type="PANTHER" id="PTHR30023">
    <property type="entry name" value="D-ALANYL-D-ALANINE CARBOXYPEPTIDASE"/>
    <property type="match status" value="1"/>
</dbReference>
<proteinExistence type="inferred from homology"/>
<organism evidence="5 6">
    <name type="scientific">Corynebacterium ammoniagenes</name>
    <name type="common">Brevibacterium ammoniagenes</name>
    <dbReference type="NCBI Taxonomy" id="1697"/>
    <lineage>
        <taxon>Bacteria</taxon>
        <taxon>Bacillati</taxon>
        <taxon>Actinomycetota</taxon>
        <taxon>Actinomycetes</taxon>
        <taxon>Mycobacteriales</taxon>
        <taxon>Corynebacteriaceae</taxon>
        <taxon>Corynebacterium</taxon>
    </lineage>
</organism>
<feature type="chain" id="PRO_5043977660" evidence="4">
    <location>
        <begin position="24"/>
        <end position="434"/>
    </location>
</feature>
<dbReference type="PRINTS" id="PR00922">
    <property type="entry name" value="DADACBPTASE3"/>
</dbReference>
<keyword evidence="2" id="KW-0378">Hydrolase</keyword>
<comment type="similarity">
    <text evidence="1">Belongs to the peptidase S13 family.</text>
</comment>
<protein>
    <submittedName>
        <fullName evidence="5">D-alanyl-D-alanine carboxypeptidase</fullName>
    </submittedName>
</protein>
<dbReference type="RefSeq" id="WP_236163882.1">
    <property type="nucleotide sequence ID" value="NZ_BQKK01000003.1"/>
</dbReference>
<dbReference type="GO" id="GO:0000270">
    <property type="term" value="P:peptidoglycan metabolic process"/>
    <property type="evidence" value="ECO:0007669"/>
    <property type="project" value="TreeGrafter"/>
</dbReference>
<evidence type="ECO:0000256" key="3">
    <source>
        <dbReference type="SAM" id="MobiDB-lite"/>
    </source>
</evidence>
<feature type="compositionally biased region" description="Low complexity" evidence="3">
    <location>
        <begin position="40"/>
        <end position="54"/>
    </location>
</feature>
<dbReference type="InterPro" id="IPR012338">
    <property type="entry name" value="Beta-lactam/transpept-like"/>
</dbReference>
<evidence type="ECO:0000256" key="4">
    <source>
        <dbReference type="SAM" id="SignalP"/>
    </source>
</evidence>
<keyword evidence="5" id="KW-0121">Carboxypeptidase</keyword>
<dbReference type="NCBIfam" id="TIGR00666">
    <property type="entry name" value="PBP4"/>
    <property type="match status" value="1"/>
</dbReference>
<dbReference type="Pfam" id="PF02113">
    <property type="entry name" value="Peptidase_S13"/>
    <property type="match status" value="2"/>
</dbReference>
<dbReference type="GO" id="GO:0004185">
    <property type="term" value="F:serine-type carboxypeptidase activity"/>
    <property type="evidence" value="ECO:0007669"/>
    <property type="project" value="InterPro"/>
</dbReference>
<reference evidence="5" key="1">
    <citation type="submission" date="2021-12" db="EMBL/GenBank/DDBJ databases">
        <title>Draft genome sequence of Corynebacterium ammoniagenes strain T-723.</title>
        <authorList>
            <person name="Matsuzawa M."/>
            <person name="Hiratani M."/>
            <person name="Abe I."/>
            <person name="Tsuji Y."/>
            <person name="Nakamura J."/>
        </authorList>
    </citation>
    <scope>NUCLEOTIDE SEQUENCE</scope>
    <source>
        <strain evidence="5">T-723</strain>
    </source>
</reference>
<dbReference type="SUPFAM" id="SSF56601">
    <property type="entry name" value="beta-lactamase/transpeptidase-like"/>
    <property type="match status" value="1"/>
</dbReference>
<dbReference type="EMBL" id="BQKK01000003">
    <property type="protein sequence ID" value="GJN43125.1"/>
    <property type="molecule type" value="Genomic_DNA"/>
</dbReference>
<keyword evidence="4" id="KW-0732">Signal</keyword>
<feature type="region of interest" description="Disordered" evidence="3">
    <location>
        <begin position="36"/>
        <end position="62"/>
    </location>
</feature>
<accession>A0AAV5GAM2</accession>
<evidence type="ECO:0000313" key="5">
    <source>
        <dbReference type="EMBL" id="GJN43125.1"/>
    </source>
</evidence>
<dbReference type="AlphaFoldDB" id="A0AAV5GAM2"/>
<evidence type="ECO:0000256" key="2">
    <source>
        <dbReference type="ARBA" id="ARBA00022801"/>
    </source>
</evidence>
<dbReference type="Proteomes" id="UP001054925">
    <property type="component" value="Unassembled WGS sequence"/>
</dbReference>
<name>A0AAV5GAM2_CORAM</name>
<sequence>MKAKHVAWIAVTIVTTAAVGSTAALGIAVHQEYSELEHGPAPQAPQVQQLVQPQKPSDVDTSDMGARLEALAESPSVPTLGAQVINTSTGEVLWEHDSTTPLIPASSTKVLTAAAAALTLDDDARLTTEVLRAPGSNTAVIKAAGDVWMTTEQMDELAAEINKKVEATADDAGIDTVLIDNSIWSGAEQAPGWDPTNVDGGFVAPMQPAMLYGGRIGDTEGDVPRSHTPALDVASAVASRIEAPNVGLGEVPEGAETIASVESEPFALRAEQMMKHSDNVMAEAVGREVALAAGAEASFDGTTKATLRTLNDASFDTHGVTIHDNSGLSEDNRITADLLTHIIAEAAAHEPLREILGYLPVAGGEGTLADRYADLSGKGFVRAKTGTLTGVSALSGTALGDSGTVYAFTFLVNDGDIVGARATQDAMASLLREY</sequence>
<dbReference type="PANTHER" id="PTHR30023:SF0">
    <property type="entry name" value="PENICILLIN-SENSITIVE CARBOXYPEPTIDASE A"/>
    <property type="match status" value="1"/>
</dbReference>
<comment type="caution">
    <text evidence="5">The sequence shown here is derived from an EMBL/GenBank/DDBJ whole genome shotgun (WGS) entry which is preliminary data.</text>
</comment>
<keyword evidence="5" id="KW-0645">Protease</keyword>
<gene>
    <name evidence="5" type="ORF">CAT723_16040</name>
</gene>